<dbReference type="InterPro" id="IPR002481">
    <property type="entry name" value="FUR"/>
</dbReference>
<dbReference type="Pfam" id="PF01475">
    <property type="entry name" value="FUR"/>
    <property type="match status" value="1"/>
</dbReference>
<dbReference type="InterPro" id="IPR036390">
    <property type="entry name" value="WH_DNA-bd_sf"/>
</dbReference>
<dbReference type="SUPFAM" id="SSF46785">
    <property type="entry name" value="Winged helix' DNA-binding domain"/>
    <property type="match status" value="1"/>
</dbReference>
<sequence>MTLHPQEIEARFRRHAVRVTRQRAAIYAALVETGSHPTADDLYRMVTRQHPAMSRNTVYYTLGVLRKAGLVQEVNVGHEVARFDGNVTMHHHLICVQCGRIEDVMDQELDQVKISNRRAKGFHVLGHRVEFHGYCASCREGRRDASPSQG</sequence>
<dbReference type="InterPro" id="IPR036388">
    <property type="entry name" value="WH-like_DNA-bd_sf"/>
</dbReference>
<dbReference type="Proteomes" id="UP000675880">
    <property type="component" value="Unassembled WGS sequence"/>
</dbReference>
<comment type="caution">
    <text evidence="7">The sequence shown here is derived from an EMBL/GenBank/DDBJ whole genome shotgun (WGS) entry which is preliminary data.</text>
</comment>
<evidence type="ECO:0000256" key="3">
    <source>
        <dbReference type="ARBA" id="ARBA00022833"/>
    </source>
</evidence>
<dbReference type="PANTHER" id="PTHR33202">
    <property type="entry name" value="ZINC UPTAKE REGULATION PROTEIN"/>
    <property type="match status" value="1"/>
</dbReference>
<reference evidence="7 8" key="1">
    <citation type="submission" date="2021-02" db="EMBL/GenBank/DDBJ databases">
        <authorList>
            <person name="Han P."/>
        </authorList>
    </citation>
    <scope>NUCLEOTIDE SEQUENCE [LARGE SCALE GENOMIC DNA]</scope>
    <source>
        <strain evidence="7">Candidatus Nitrospira sp. ZN2</strain>
    </source>
</reference>
<evidence type="ECO:0000256" key="2">
    <source>
        <dbReference type="ARBA" id="ARBA00022491"/>
    </source>
</evidence>
<evidence type="ECO:0000256" key="4">
    <source>
        <dbReference type="ARBA" id="ARBA00023015"/>
    </source>
</evidence>
<name>A0ABM8QW21_9BACT</name>
<dbReference type="PANTHER" id="PTHR33202:SF7">
    <property type="entry name" value="FERRIC UPTAKE REGULATION PROTEIN"/>
    <property type="match status" value="1"/>
</dbReference>
<keyword evidence="8" id="KW-1185">Reference proteome</keyword>
<accession>A0ABM8QW21</accession>
<gene>
    <name evidence="7" type="ORF">NSPZN2_11578</name>
</gene>
<keyword evidence="6" id="KW-0804">Transcription</keyword>
<keyword evidence="5" id="KW-0238">DNA-binding</keyword>
<dbReference type="RefSeq" id="WP_213041291.1">
    <property type="nucleotide sequence ID" value="NZ_CAJNBJ010000001.1"/>
</dbReference>
<keyword evidence="2" id="KW-0678">Repressor</keyword>
<evidence type="ECO:0000313" key="8">
    <source>
        <dbReference type="Proteomes" id="UP000675880"/>
    </source>
</evidence>
<evidence type="ECO:0000256" key="6">
    <source>
        <dbReference type="ARBA" id="ARBA00023163"/>
    </source>
</evidence>
<keyword evidence="4" id="KW-0805">Transcription regulation</keyword>
<evidence type="ECO:0000313" key="7">
    <source>
        <dbReference type="EMBL" id="CAE6718498.1"/>
    </source>
</evidence>
<dbReference type="Gene3D" id="3.30.1490.190">
    <property type="match status" value="1"/>
</dbReference>
<proteinExistence type="inferred from homology"/>
<dbReference type="CDD" id="cd07153">
    <property type="entry name" value="Fur_like"/>
    <property type="match status" value="1"/>
</dbReference>
<dbReference type="EMBL" id="CAJNBJ010000001">
    <property type="protein sequence ID" value="CAE6718498.1"/>
    <property type="molecule type" value="Genomic_DNA"/>
</dbReference>
<organism evidence="7 8">
    <name type="scientific">Nitrospira defluvii</name>
    <dbReference type="NCBI Taxonomy" id="330214"/>
    <lineage>
        <taxon>Bacteria</taxon>
        <taxon>Pseudomonadati</taxon>
        <taxon>Nitrospirota</taxon>
        <taxon>Nitrospiria</taxon>
        <taxon>Nitrospirales</taxon>
        <taxon>Nitrospiraceae</taxon>
        <taxon>Nitrospira</taxon>
    </lineage>
</organism>
<keyword evidence="3" id="KW-0862">Zinc</keyword>
<dbReference type="InterPro" id="IPR043135">
    <property type="entry name" value="Fur_C"/>
</dbReference>
<comment type="similarity">
    <text evidence="1">Belongs to the Fur family.</text>
</comment>
<dbReference type="Gene3D" id="1.10.10.10">
    <property type="entry name" value="Winged helix-like DNA-binding domain superfamily/Winged helix DNA-binding domain"/>
    <property type="match status" value="1"/>
</dbReference>
<protein>
    <submittedName>
        <fullName evidence="7">Transcriptional repressor</fullName>
    </submittedName>
</protein>
<evidence type="ECO:0000256" key="1">
    <source>
        <dbReference type="ARBA" id="ARBA00007957"/>
    </source>
</evidence>
<evidence type="ECO:0000256" key="5">
    <source>
        <dbReference type="ARBA" id="ARBA00023125"/>
    </source>
</evidence>